<accession>A0A9X4BK74</accession>
<dbReference type="RefSeq" id="WP_263543987.1">
    <property type="nucleotide sequence ID" value="NZ_JAOVZO020000021.1"/>
</dbReference>
<protein>
    <submittedName>
        <fullName evidence="1">Uncharacterized protein</fullName>
    </submittedName>
</protein>
<sequence>MSTAANLKNRVVLELSDSRILALEEAQRKLDLSTRKELFNYAVGLLEWAIKQRELGRVIMVGEHDSKTYIEMSMPALDRIIPVSKNPPDSAA</sequence>
<evidence type="ECO:0000313" key="2">
    <source>
        <dbReference type="Proteomes" id="UP001139971"/>
    </source>
</evidence>
<dbReference type="AlphaFoldDB" id="A0A9X4BK74"/>
<evidence type="ECO:0000313" key="1">
    <source>
        <dbReference type="EMBL" id="MDC8015851.1"/>
    </source>
</evidence>
<reference evidence="1" key="1">
    <citation type="submission" date="2023-02" db="EMBL/GenBank/DDBJ databases">
        <title>Tahibacter soli sp. nov. isolated from soil.</title>
        <authorList>
            <person name="Baek J.H."/>
            <person name="Lee J.K."/>
            <person name="Choi D.G."/>
            <person name="Jeon C.O."/>
        </authorList>
    </citation>
    <scope>NUCLEOTIDE SEQUENCE</scope>
    <source>
        <strain evidence="1">BL</strain>
    </source>
</reference>
<name>A0A9X4BK74_9GAMM</name>
<keyword evidence="2" id="KW-1185">Reference proteome</keyword>
<proteinExistence type="predicted"/>
<gene>
    <name evidence="1" type="ORF">OD750_025275</name>
</gene>
<organism evidence="1 2">
    <name type="scientific">Tahibacter soli</name>
    <dbReference type="NCBI Taxonomy" id="2983605"/>
    <lineage>
        <taxon>Bacteria</taxon>
        <taxon>Pseudomonadati</taxon>
        <taxon>Pseudomonadota</taxon>
        <taxon>Gammaproteobacteria</taxon>
        <taxon>Lysobacterales</taxon>
        <taxon>Rhodanobacteraceae</taxon>
        <taxon>Tahibacter</taxon>
    </lineage>
</organism>
<comment type="caution">
    <text evidence="1">The sequence shown here is derived from an EMBL/GenBank/DDBJ whole genome shotgun (WGS) entry which is preliminary data.</text>
</comment>
<dbReference type="Proteomes" id="UP001139971">
    <property type="component" value="Unassembled WGS sequence"/>
</dbReference>
<dbReference type="EMBL" id="JAOVZO020000021">
    <property type="protein sequence ID" value="MDC8015851.1"/>
    <property type="molecule type" value="Genomic_DNA"/>
</dbReference>